<dbReference type="InterPro" id="IPR008040">
    <property type="entry name" value="Hydant_A_N"/>
</dbReference>
<dbReference type="GO" id="GO:0005829">
    <property type="term" value="C:cytosol"/>
    <property type="evidence" value="ECO:0007669"/>
    <property type="project" value="TreeGrafter"/>
</dbReference>
<dbReference type="InterPro" id="IPR045079">
    <property type="entry name" value="Oxoprolinase-like"/>
</dbReference>
<dbReference type="EMBL" id="CP004393">
    <property type="protein sequence ID" value="AJE47693.1"/>
    <property type="molecule type" value="Genomic_DNA"/>
</dbReference>
<organism evidence="4 5">
    <name type="scientific">Celeribacter indicus</name>
    <dbReference type="NCBI Taxonomy" id="1208324"/>
    <lineage>
        <taxon>Bacteria</taxon>
        <taxon>Pseudomonadati</taxon>
        <taxon>Pseudomonadota</taxon>
        <taxon>Alphaproteobacteria</taxon>
        <taxon>Rhodobacterales</taxon>
        <taxon>Roseobacteraceae</taxon>
        <taxon>Celeribacter</taxon>
    </lineage>
</organism>
<gene>
    <name evidence="4" type="ORF">P73_2978</name>
</gene>
<reference evidence="4 5" key="1">
    <citation type="journal article" date="2014" name="Int. J. Syst. Evol. Microbiol.">
        <title>Celeribacter indicus sp. nov., a polycyclic aromatic hydrocarbon-degrading bacterium from deep-sea sediment and reclassification of Huaishuia halophila as Celeribacter halophilus comb. nov.</title>
        <authorList>
            <person name="Lai Q."/>
            <person name="Cao J."/>
            <person name="Yuan J."/>
            <person name="Li F."/>
            <person name="Shao Z."/>
        </authorList>
    </citation>
    <scope>NUCLEOTIDE SEQUENCE [LARGE SCALE GENOMIC DNA]</scope>
    <source>
        <strain evidence="4">P73</strain>
    </source>
</reference>
<feature type="domain" description="Hydantoinase A/oxoprolinase" evidence="1">
    <location>
        <begin position="202"/>
        <end position="487"/>
    </location>
</feature>
<keyword evidence="5" id="KW-1185">Reference proteome</keyword>
<dbReference type="InterPro" id="IPR043129">
    <property type="entry name" value="ATPase_NBD"/>
</dbReference>
<dbReference type="OrthoDB" id="9759608at2"/>
<dbReference type="Pfam" id="PF01968">
    <property type="entry name" value="Hydantoinase_A"/>
    <property type="match status" value="1"/>
</dbReference>
<dbReference type="AlphaFoldDB" id="A0A0B5DWE5"/>
<dbReference type="InterPro" id="IPR049517">
    <property type="entry name" value="ACX-like_C"/>
</dbReference>
<dbReference type="HOGENOM" id="CLU_002157_1_2_5"/>
<dbReference type="PANTHER" id="PTHR11365">
    <property type="entry name" value="5-OXOPROLINASE RELATED"/>
    <property type="match status" value="1"/>
</dbReference>
<dbReference type="InterPro" id="IPR002821">
    <property type="entry name" value="Hydantoinase_A"/>
</dbReference>
<dbReference type="Proteomes" id="UP000031521">
    <property type="component" value="Chromosome"/>
</dbReference>
<feature type="domain" description="Hydantoinase/oxoprolinase N-terminal" evidence="2">
    <location>
        <begin position="8"/>
        <end position="180"/>
    </location>
</feature>
<evidence type="ECO:0000259" key="1">
    <source>
        <dbReference type="Pfam" id="PF01968"/>
    </source>
</evidence>
<dbReference type="Pfam" id="PF19278">
    <property type="entry name" value="Hydant_A_C"/>
    <property type="match status" value="1"/>
</dbReference>
<dbReference type="GO" id="GO:0006749">
    <property type="term" value="P:glutathione metabolic process"/>
    <property type="evidence" value="ECO:0007669"/>
    <property type="project" value="TreeGrafter"/>
</dbReference>
<evidence type="ECO:0008006" key="6">
    <source>
        <dbReference type="Google" id="ProtNLM"/>
    </source>
</evidence>
<dbReference type="STRING" id="1208324.P73_2978"/>
<feature type="domain" description="Acetophenone carboxylase-like C-terminal" evidence="3">
    <location>
        <begin position="503"/>
        <end position="672"/>
    </location>
</feature>
<dbReference type="KEGG" id="cid:P73_2978"/>
<evidence type="ECO:0000313" key="5">
    <source>
        <dbReference type="Proteomes" id="UP000031521"/>
    </source>
</evidence>
<protein>
    <recommendedName>
        <fullName evidence="6">5-oxoprolinase</fullName>
    </recommendedName>
</protein>
<dbReference type="GO" id="GO:0017168">
    <property type="term" value="F:5-oxoprolinase (ATP-hydrolyzing) activity"/>
    <property type="evidence" value="ECO:0007669"/>
    <property type="project" value="TreeGrafter"/>
</dbReference>
<evidence type="ECO:0000259" key="3">
    <source>
        <dbReference type="Pfam" id="PF19278"/>
    </source>
</evidence>
<evidence type="ECO:0000313" key="4">
    <source>
        <dbReference type="EMBL" id="AJE47693.1"/>
    </source>
</evidence>
<dbReference type="Pfam" id="PF05378">
    <property type="entry name" value="Hydant_A_N"/>
    <property type="match status" value="1"/>
</dbReference>
<evidence type="ECO:0000259" key="2">
    <source>
        <dbReference type="Pfam" id="PF05378"/>
    </source>
</evidence>
<dbReference type="PANTHER" id="PTHR11365:SF23">
    <property type="entry name" value="HYPOTHETICAL 5-OXOPROLINASE (EUROFUNG)-RELATED"/>
    <property type="match status" value="1"/>
</dbReference>
<dbReference type="SUPFAM" id="SSF53067">
    <property type="entry name" value="Actin-like ATPase domain"/>
    <property type="match status" value="1"/>
</dbReference>
<dbReference type="RefSeq" id="WP_043870191.1">
    <property type="nucleotide sequence ID" value="NZ_CP004393.1"/>
</dbReference>
<proteinExistence type="predicted"/>
<accession>A0A0B5DWE5</accession>
<sequence>MSEGRFQLGIDIGGTFTDLSLLALDGAASHTHKVASTPSSPSQAVARGISELMASVGSTPDAISYFVHGQTIALNAVLQRRGARCALIVSEGNRDILEIARLRKKDIFNLKASLPEAIIAREDVFEIPLRGGDTDLSAGLAAVDAAIAGFAPEVESVAICLLGSYSSAAAEQQIAERIRAARPDLYLSCSSDLWSEIREYERASVASLNAFVQPIMSRYVDNLVIDTQEVGLDTALQITQSNGGVLSAESAKAKPVNTMLSGPASGVVAAAYVSGLSGVADAVTLDIGGTSADFSIIRDNEPVYSTDAEIGDFPIVMPTVDVFAVGAGGGSIAWFDPFGILKLGPHSAGAEPGPACYDRGGTDATVTDAYMVAGFIDAEKFAGGTLHLKRENAVEAVGRIAERLGCSPEAASEAILRLGTATMTSAILPMMTKRGLDPRDFTLIAFGGAGPTHACLLAEEVGIGQILVPPSPGTMCALGATIADYQYNYIRSLRRPLAELDLQSVQAIYAELEEEGRENLAAENPMIERVEIVRSANMRYGGQAFDVDVTLPADVAPGDLTPELLARKFHETYETLYHNSDPAAAVDLVSLRVKVLGRRPKPTLPPARQRAASEALESTGHREIYHGGQGHQAAVYSRDSICDGDIIAGPAVIEQFDTTTIVTPGFVARCDSAGNLLLTKAA</sequence>
<name>A0A0B5DWE5_9RHOB</name>